<sequence>MTNYLGNIRASTLRSRNAGWSIAGSRLAQAFARYRNRRDVRSMQALSDHLLGDIGLTRSDLRYALRGGPLEDPSADLTRAALRNRSRRFSKTE</sequence>
<reference evidence="2" key="1">
    <citation type="submission" date="2022-11" db="EMBL/GenBank/DDBJ databases">
        <title>Hoeflea poritis sp. nov., isolated from scleractinian coral Porites lutea.</title>
        <authorList>
            <person name="Zhang G."/>
            <person name="Wei Q."/>
            <person name="Cai L."/>
        </authorList>
    </citation>
    <scope>NUCLEOTIDE SEQUENCE</scope>
    <source>
        <strain evidence="2">E7-10</strain>
    </source>
</reference>
<proteinExistence type="predicted"/>
<feature type="domain" description="YjiS-like" evidence="1">
    <location>
        <begin position="32"/>
        <end position="62"/>
    </location>
</feature>
<dbReference type="Pfam" id="PF06568">
    <property type="entry name" value="YjiS-like"/>
    <property type="match status" value="1"/>
</dbReference>
<protein>
    <submittedName>
        <fullName evidence="2">DUF1127 domain-containing protein</fullName>
    </submittedName>
</protein>
<keyword evidence="3" id="KW-1185">Reference proteome</keyword>
<comment type="caution">
    <text evidence="2">The sequence shown here is derived from an EMBL/GenBank/DDBJ whole genome shotgun (WGS) entry which is preliminary data.</text>
</comment>
<evidence type="ECO:0000313" key="2">
    <source>
        <dbReference type="EMBL" id="MDA4848090.1"/>
    </source>
</evidence>
<dbReference type="InterPro" id="IPR009506">
    <property type="entry name" value="YjiS-like"/>
</dbReference>
<evidence type="ECO:0000259" key="1">
    <source>
        <dbReference type="Pfam" id="PF06568"/>
    </source>
</evidence>
<dbReference type="RefSeq" id="WP_271091933.1">
    <property type="nucleotide sequence ID" value="NZ_JAPJZH010000018.1"/>
</dbReference>
<dbReference type="EMBL" id="JAPJZH010000018">
    <property type="protein sequence ID" value="MDA4848090.1"/>
    <property type="molecule type" value="Genomic_DNA"/>
</dbReference>
<accession>A0ABT4VTQ1</accession>
<gene>
    <name evidence="2" type="ORF">OOZ53_22220</name>
</gene>
<organism evidence="2 3">
    <name type="scientific">Hoeflea poritis</name>
    <dbReference type="NCBI Taxonomy" id="2993659"/>
    <lineage>
        <taxon>Bacteria</taxon>
        <taxon>Pseudomonadati</taxon>
        <taxon>Pseudomonadota</taxon>
        <taxon>Alphaproteobacteria</taxon>
        <taxon>Hyphomicrobiales</taxon>
        <taxon>Rhizobiaceae</taxon>
        <taxon>Hoeflea</taxon>
    </lineage>
</organism>
<name>A0ABT4VTQ1_9HYPH</name>
<dbReference type="Proteomes" id="UP001148313">
    <property type="component" value="Unassembled WGS sequence"/>
</dbReference>
<evidence type="ECO:0000313" key="3">
    <source>
        <dbReference type="Proteomes" id="UP001148313"/>
    </source>
</evidence>